<name>A0ACC8ENF3_9PEZI</name>
<gene>
    <name evidence="1" type="ORF">K441DRAFT_701114</name>
</gene>
<keyword evidence="2" id="KW-1185">Reference proteome</keyword>
<accession>A0ACC8ENF3</accession>
<evidence type="ECO:0000313" key="2">
    <source>
        <dbReference type="Proteomes" id="UP000250078"/>
    </source>
</evidence>
<evidence type="ECO:0000313" key="1">
    <source>
        <dbReference type="EMBL" id="OCK87615.1"/>
    </source>
</evidence>
<proteinExistence type="predicted"/>
<reference evidence="1 2" key="1">
    <citation type="journal article" date="2016" name="Nat. Commun.">
        <title>Ectomycorrhizal ecology is imprinted in the genome of the dominant symbiotic fungus Cenococcum geophilum.</title>
        <authorList>
            <consortium name="DOE Joint Genome Institute"/>
            <person name="Peter M."/>
            <person name="Kohler A."/>
            <person name="Ohm R.A."/>
            <person name="Kuo A."/>
            <person name="Krutzmann J."/>
            <person name="Morin E."/>
            <person name="Arend M."/>
            <person name="Barry K.W."/>
            <person name="Binder M."/>
            <person name="Choi C."/>
            <person name="Clum A."/>
            <person name="Copeland A."/>
            <person name="Grisel N."/>
            <person name="Haridas S."/>
            <person name="Kipfer T."/>
            <person name="LaButti K."/>
            <person name="Lindquist E."/>
            <person name="Lipzen A."/>
            <person name="Maire R."/>
            <person name="Meier B."/>
            <person name="Mihaltcheva S."/>
            <person name="Molinier V."/>
            <person name="Murat C."/>
            <person name="Poggeler S."/>
            <person name="Quandt C.A."/>
            <person name="Sperisen C."/>
            <person name="Tritt A."/>
            <person name="Tisserant E."/>
            <person name="Crous P.W."/>
            <person name="Henrissat B."/>
            <person name="Nehls U."/>
            <person name="Egli S."/>
            <person name="Spatafora J.W."/>
            <person name="Grigoriev I.V."/>
            <person name="Martin F.M."/>
        </authorList>
    </citation>
    <scope>NUCLEOTIDE SEQUENCE [LARGE SCALE GENOMIC DNA]</scope>
    <source>
        <strain evidence="1 2">1.58</strain>
    </source>
</reference>
<organism evidence="1 2">
    <name type="scientific">Cenococcum geophilum 1.58</name>
    <dbReference type="NCBI Taxonomy" id="794803"/>
    <lineage>
        <taxon>Eukaryota</taxon>
        <taxon>Fungi</taxon>
        <taxon>Dikarya</taxon>
        <taxon>Ascomycota</taxon>
        <taxon>Pezizomycotina</taxon>
        <taxon>Dothideomycetes</taxon>
        <taxon>Pleosporomycetidae</taxon>
        <taxon>Gloniales</taxon>
        <taxon>Gloniaceae</taxon>
        <taxon>Cenococcum</taxon>
    </lineage>
</organism>
<dbReference type="Proteomes" id="UP000250078">
    <property type="component" value="Unassembled WGS sequence"/>
</dbReference>
<dbReference type="EMBL" id="KV748258">
    <property type="protein sequence ID" value="OCK87615.1"/>
    <property type="molecule type" value="Genomic_DNA"/>
</dbReference>
<protein>
    <submittedName>
        <fullName evidence="1">Uncharacterized protein</fullName>
    </submittedName>
</protein>
<sequence length="548" mass="61283">MLTYLDRQKFEEIRAKWEAAQPKKQQQTGRMPGRKERPSEAYQPLDIDNDGRNRKPRRFSSIASFISPPNSFMTKAFSRRKQPARSSVANTSMTTLMNVSEAERLLSASRQPSEDSGLSPIKYSPVRYDPVREETDWQNSRKALPRSQTMSNIPVPTKNRTSSGAASITQSCSSTNLPRSRIPTPIHYPDQLAAKHIAAGKAFASASESPVKAFQRSHTPPNLLGDVNKQRPAFMIPRKAIYKERTLPTPTKPSNKESMRRVGKVKEYSPLEDRITRRDSKSMASKSIAQTEENQDIDSKARGKQPGRRTPVLSEINKSNTNEGIRTPATVKCYQPASKPMTKPPQLSSSHEITRVKPMGPRNPPTPPQPKTPGAPAISGLDVFATKFTTAIRKKSQFSPQSDCSTPSQAPARLVREVRSRSDPVPPVPPVPLIPAQYCTPTSETKEDEGVEPPEVANMFQISQSQTSRYWSGRFTSLSDRFRNDTFDVEMRPIDEASNHSNRSSEERRGREVFKELSGLCMTKEAKDSLRVSDFHEGSPPNNRDPPN</sequence>